<evidence type="ECO:0000256" key="1">
    <source>
        <dbReference type="ARBA" id="ARBA00022737"/>
    </source>
</evidence>
<keyword evidence="2" id="KW-0805">Transcription regulation</keyword>
<reference evidence="9" key="1">
    <citation type="submission" date="2025-08" db="UniProtKB">
        <authorList>
            <consortium name="RefSeq"/>
        </authorList>
    </citation>
    <scope>IDENTIFICATION</scope>
</reference>
<feature type="compositionally biased region" description="Acidic residues" evidence="6">
    <location>
        <begin position="476"/>
        <end position="486"/>
    </location>
</feature>
<feature type="region of interest" description="Disordered" evidence="6">
    <location>
        <begin position="736"/>
        <end position="780"/>
    </location>
</feature>
<dbReference type="InterPro" id="IPR001067">
    <property type="entry name" value="Nuc_translocat"/>
</dbReference>
<dbReference type="InterPro" id="IPR036638">
    <property type="entry name" value="HLH_DNA-bd_sf"/>
</dbReference>
<dbReference type="SMART" id="SM00353">
    <property type="entry name" value="HLH"/>
    <property type="match status" value="1"/>
</dbReference>
<feature type="region of interest" description="Disordered" evidence="6">
    <location>
        <begin position="511"/>
        <end position="533"/>
    </location>
</feature>
<dbReference type="GeneID" id="106126419"/>
<organism evidence="9">
    <name type="scientific">Papilio xuthus</name>
    <name type="common">Asian swallowtail butterfly</name>
    <dbReference type="NCBI Taxonomy" id="66420"/>
    <lineage>
        <taxon>Eukaryota</taxon>
        <taxon>Metazoa</taxon>
        <taxon>Ecdysozoa</taxon>
        <taxon>Arthropoda</taxon>
        <taxon>Hexapoda</taxon>
        <taxon>Insecta</taxon>
        <taxon>Pterygota</taxon>
        <taxon>Neoptera</taxon>
        <taxon>Endopterygota</taxon>
        <taxon>Lepidoptera</taxon>
        <taxon>Glossata</taxon>
        <taxon>Ditrysia</taxon>
        <taxon>Papilionoidea</taxon>
        <taxon>Papilionidae</taxon>
        <taxon>Papilioninae</taxon>
        <taxon>Papilio</taxon>
    </lineage>
</organism>
<dbReference type="SMART" id="SM00091">
    <property type="entry name" value="PAS"/>
    <property type="match status" value="1"/>
</dbReference>
<dbReference type="InterPro" id="IPR035965">
    <property type="entry name" value="PAS-like_dom_sf"/>
</dbReference>
<feature type="domain" description="PAS" evidence="7">
    <location>
        <begin position="165"/>
        <end position="224"/>
    </location>
</feature>
<dbReference type="Proteomes" id="UP000694872">
    <property type="component" value="Unplaced"/>
</dbReference>
<protein>
    <submittedName>
        <fullName evidence="9">Hypoxia-inducible factor 1-alpha-like isoform X1</fullName>
    </submittedName>
</protein>
<dbReference type="GO" id="GO:0005667">
    <property type="term" value="C:transcription regulator complex"/>
    <property type="evidence" value="ECO:0007669"/>
    <property type="project" value="InterPro"/>
</dbReference>
<dbReference type="Gene3D" id="3.30.450.20">
    <property type="entry name" value="PAS domain"/>
    <property type="match status" value="2"/>
</dbReference>
<feature type="region of interest" description="Disordered" evidence="6">
    <location>
        <begin position="1"/>
        <end position="65"/>
    </location>
</feature>
<feature type="compositionally biased region" description="Polar residues" evidence="6">
    <location>
        <begin position="915"/>
        <end position="928"/>
    </location>
</feature>
<evidence type="ECO:0000259" key="8">
    <source>
        <dbReference type="PROSITE" id="PS50888"/>
    </source>
</evidence>
<sequence>MDWPIVKKWPPVPQDKCYGSCEVHKDRPAPKPPDSDGAAQTEPFLSQSLRPDSVGPAQAQPYPDQSLISHSLPYPIYSQSAMEPTLPPDVPTLKGESPRDLRNKAEKQRRDKMNKAIKELSKIVPPVQAMTRKVDKTSVLRLTAHYLRSHQHVFGDSLHTPNQFGASSVEALMSILNGFILTTTYKGLVVVISPNVEQYLGYTELDLIGHNIINIIHEEDQQKMLGQLLPKSFLLGPNDEILFPEDPESKERVTEALRNERRYFNIRFKKNGQRSEKHKYLSCNIEGSFRKSDRADISNNRHTQMVRRLRARGRNWCSSGNDVVFIGVVRPYIETFVTESKLNSCLMEYRTRHSIDGEIINCDSRISVATGYMASEVRGVNAMNFMHRDDVRWVIVALREMYDHHRLSGESCYRLMTKCGSFVYMRTQGFLEVDKDTGSVTSFVCINKVVDREEGKLLNMAMKKKFMMLVNNTDETPPEDNDDEEVNDRQGLRVEDPQQLQKVILHLVTNLPSPCRTTPSNSPSEEERSPYRLSIIPPKKERIVNAIDKIYNVIHCFKYIPSSLRYTKENLPNSLQREENESDTMASNPDKPDKPDKPGKAKKSKKSKKSNPDRHPTDPDSSTTNISQPETDTNTQPVNIDPFIFSPDIYPGTSTEITPQAGPSGLQRPIDPFVLRRLYMTELEYNAEDHNQVASTIEDSTKTYAVMIPAIVSGKFGERRSTTSFDSNRYIQPLCPTPDVDVRQPEPTTNPVQYRSFQEPSSSNMRQLENPAPDHRESHAQASGSFLPYQVPGYGINYPCGSSAYHPHSGAFYPDLIPIYQPPWHYGTYGSRYISENLPSQAIQTVQPGPSRPPPIPYYPIPYPYDPSRQYGYPTYVPEYCNIYQQYQPQAEVKRHYHTTETEVVPSKRQHVDRTATSTQSMYLQESRQESMTTTQEDLLSFLEDFTLPVHQSQVEESDVLDDFVNRNLHLNMPHDRAWEEQELGLILALLEENSPEVPIDPEFDLPEVDIVHEISSTMPLTSHEGAGSSDAQAGLQYETEEPNLDFLMNLTDVEETVHYLSRKVEIIKAIETLKK</sequence>
<keyword evidence="5" id="KW-0539">Nucleus</keyword>
<feature type="region of interest" description="Disordered" evidence="6">
    <location>
        <begin position="901"/>
        <end position="928"/>
    </location>
</feature>
<evidence type="ECO:0000256" key="5">
    <source>
        <dbReference type="ARBA" id="ARBA00023242"/>
    </source>
</evidence>
<dbReference type="PROSITE" id="PS50112">
    <property type="entry name" value="PAS"/>
    <property type="match status" value="1"/>
</dbReference>
<dbReference type="GO" id="GO:0005737">
    <property type="term" value="C:cytoplasm"/>
    <property type="evidence" value="ECO:0007669"/>
    <property type="project" value="InterPro"/>
</dbReference>
<dbReference type="CDD" id="cd11391">
    <property type="entry name" value="bHLH_PAS"/>
    <property type="match status" value="1"/>
</dbReference>
<dbReference type="CDD" id="cd00130">
    <property type="entry name" value="PAS"/>
    <property type="match status" value="1"/>
</dbReference>
<dbReference type="InterPro" id="IPR011598">
    <property type="entry name" value="bHLH_dom"/>
</dbReference>
<keyword evidence="4" id="KW-0804">Transcription</keyword>
<dbReference type="SUPFAM" id="SSF47459">
    <property type="entry name" value="HLH, helix-loop-helix DNA-binding domain"/>
    <property type="match status" value="1"/>
</dbReference>
<dbReference type="PANTHER" id="PTHR23042">
    <property type="entry name" value="CIRCADIAN PROTEIN CLOCK/ARNT/BMAL/PAS"/>
    <property type="match status" value="1"/>
</dbReference>
<dbReference type="GO" id="GO:0003677">
    <property type="term" value="F:DNA binding"/>
    <property type="evidence" value="ECO:0007669"/>
    <property type="project" value="UniProtKB-KW"/>
</dbReference>
<dbReference type="SUPFAM" id="SSF55785">
    <property type="entry name" value="PYP-like sensor domain (PAS domain)"/>
    <property type="match status" value="2"/>
</dbReference>
<dbReference type="GO" id="GO:0003700">
    <property type="term" value="F:DNA-binding transcription factor activity"/>
    <property type="evidence" value="ECO:0007669"/>
    <property type="project" value="InterPro"/>
</dbReference>
<dbReference type="GO" id="GO:0046983">
    <property type="term" value="F:protein dimerization activity"/>
    <property type="evidence" value="ECO:0007669"/>
    <property type="project" value="InterPro"/>
</dbReference>
<feature type="region of interest" description="Disordered" evidence="6">
    <location>
        <begin position="472"/>
        <end position="495"/>
    </location>
</feature>
<dbReference type="GO" id="GO:0045944">
    <property type="term" value="P:positive regulation of transcription by RNA polymerase II"/>
    <property type="evidence" value="ECO:0007669"/>
    <property type="project" value="UniProtKB-ARBA"/>
</dbReference>
<proteinExistence type="predicted"/>
<feature type="region of interest" description="Disordered" evidence="6">
    <location>
        <begin position="79"/>
        <end position="110"/>
    </location>
</feature>
<accession>A0AAJ6ZUL7</accession>
<feature type="compositionally biased region" description="Basic and acidic residues" evidence="6">
    <location>
        <begin position="96"/>
        <end position="110"/>
    </location>
</feature>
<dbReference type="PROSITE" id="PS50888">
    <property type="entry name" value="BHLH"/>
    <property type="match status" value="1"/>
</dbReference>
<gene>
    <name evidence="9" type="primary">LOC106126419</name>
</gene>
<evidence type="ECO:0000256" key="3">
    <source>
        <dbReference type="ARBA" id="ARBA00023125"/>
    </source>
</evidence>
<keyword evidence="3" id="KW-0238">DNA-binding</keyword>
<dbReference type="KEGG" id="pxu:106126419"/>
<dbReference type="InterPro" id="IPR050933">
    <property type="entry name" value="Circadian_TF"/>
</dbReference>
<feature type="compositionally biased region" description="Basic and acidic residues" evidence="6">
    <location>
        <begin position="590"/>
        <end position="599"/>
    </location>
</feature>
<dbReference type="Pfam" id="PF00010">
    <property type="entry name" value="HLH"/>
    <property type="match status" value="1"/>
</dbReference>
<evidence type="ECO:0000256" key="4">
    <source>
        <dbReference type="ARBA" id="ARBA00023163"/>
    </source>
</evidence>
<dbReference type="GO" id="GO:0005634">
    <property type="term" value="C:nucleus"/>
    <property type="evidence" value="ECO:0007669"/>
    <property type="project" value="InterPro"/>
</dbReference>
<dbReference type="NCBIfam" id="TIGR00229">
    <property type="entry name" value="sensory_box"/>
    <property type="match status" value="1"/>
</dbReference>
<feature type="compositionally biased region" description="Polar residues" evidence="6">
    <location>
        <begin position="619"/>
        <end position="638"/>
    </location>
</feature>
<dbReference type="PRINTS" id="PR00785">
    <property type="entry name" value="NCTRNSLOCATR"/>
</dbReference>
<name>A0AAJ6ZUL7_PAPXU</name>
<evidence type="ECO:0000313" key="9">
    <source>
        <dbReference type="RefSeq" id="XP_013179531.1"/>
    </source>
</evidence>
<evidence type="ECO:0000256" key="6">
    <source>
        <dbReference type="SAM" id="MobiDB-lite"/>
    </source>
</evidence>
<dbReference type="Pfam" id="PF14598">
    <property type="entry name" value="PAS_11"/>
    <property type="match status" value="1"/>
</dbReference>
<feature type="region of interest" description="Disordered" evidence="6">
    <location>
        <begin position="572"/>
        <end position="646"/>
    </location>
</feature>
<dbReference type="RefSeq" id="XP_013179531.1">
    <property type="nucleotide sequence ID" value="XM_013324077.1"/>
</dbReference>
<feature type="compositionally biased region" description="Polar residues" evidence="6">
    <location>
        <begin position="746"/>
        <end position="767"/>
    </location>
</feature>
<keyword evidence="1" id="KW-0677">Repeat</keyword>
<feature type="compositionally biased region" description="Basic residues" evidence="6">
    <location>
        <begin position="600"/>
        <end position="609"/>
    </location>
</feature>
<dbReference type="CTD" id="100141425"/>
<dbReference type="Gene3D" id="4.10.280.10">
    <property type="entry name" value="Helix-loop-helix DNA-binding domain"/>
    <property type="match status" value="1"/>
</dbReference>
<evidence type="ECO:0000256" key="2">
    <source>
        <dbReference type="ARBA" id="ARBA00023015"/>
    </source>
</evidence>
<evidence type="ECO:0000259" key="7">
    <source>
        <dbReference type="PROSITE" id="PS50112"/>
    </source>
</evidence>
<dbReference type="InterPro" id="IPR000014">
    <property type="entry name" value="PAS"/>
</dbReference>
<feature type="domain" description="BHLH" evidence="8">
    <location>
        <begin position="97"/>
        <end position="150"/>
    </location>
</feature>
<dbReference type="AlphaFoldDB" id="A0AAJ6ZUL7"/>